<organism evidence="5 6">
    <name type="scientific">Gymnopus androsaceus JB14</name>
    <dbReference type="NCBI Taxonomy" id="1447944"/>
    <lineage>
        <taxon>Eukaryota</taxon>
        <taxon>Fungi</taxon>
        <taxon>Dikarya</taxon>
        <taxon>Basidiomycota</taxon>
        <taxon>Agaricomycotina</taxon>
        <taxon>Agaricomycetes</taxon>
        <taxon>Agaricomycetidae</taxon>
        <taxon>Agaricales</taxon>
        <taxon>Marasmiineae</taxon>
        <taxon>Omphalotaceae</taxon>
        <taxon>Gymnopus</taxon>
    </lineage>
</organism>
<dbReference type="SUPFAM" id="SSF55035">
    <property type="entry name" value="NAD-binding domain of HMG-CoA reductase"/>
    <property type="match status" value="1"/>
</dbReference>
<dbReference type="InterPro" id="IPR009029">
    <property type="entry name" value="HMG_CoA_Rdtase_sub-bd_dom_sf"/>
</dbReference>
<proteinExistence type="inferred from homology"/>
<dbReference type="Pfam" id="PF00368">
    <property type="entry name" value="HMG-CoA_red"/>
    <property type="match status" value="1"/>
</dbReference>
<dbReference type="PANTHER" id="PTHR10572:SF24">
    <property type="entry name" value="3-HYDROXY-3-METHYLGLUTARYL-COENZYME A REDUCTASE"/>
    <property type="match status" value="1"/>
</dbReference>
<evidence type="ECO:0000256" key="1">
    <source>
        <dbReference type="ARBA" id="ARBA00007661"/>
    </source>
</evidence>
<keyword evidence="3" id="KW-0521">NADP</keyword>
<reference evidence="5" key="1">
    <citation type="journal article" date="2019" name="Environ. Microbiol.">
        <title>Fungal ecological strategies reflected in gene transcription - a case study of two litter decomposers.</title>
        <authorList>
            <person name="Barbi F."/>
            <person name="Kohler A."/>
            <person name="Barry K."/>
            <person name="Baskaran P."/>
            <person name="Daum C."/>
            <person name="Fauchery L."/>
            <person name="Ihrmark K."/>
            <person name="Kuo A."/>
            <person name="LaButti K."/>
            <person name="Lipzen A."/>
            <person name="Morin E."/>
            <person name="Grigoriev I.V."/>
            <person name="Henrissat B."/>
            <person name="Lindahl B."/>
            <person name="Martin F."/>
        </authorList>
    </citation>
    <scope>NUCLEOTIDE SEQUENCE</scope>
    <source>
        <strain evidence="5">JB14</strain>
    </source>
</reference>
<dbReference type="GO" id="GO:0008299">
    <property type="term" value="P:isoprenoid biosynthetic process"/>
    <property type="evidence" value="ECO:0007669"/>
    <property type="project" value="TreeGrafter"/>
</dbReference>
<dbReference type="Proteomes" id="UP000799118">
    <property type="component" value="Unassembled WGS sequence"/>
</dbReference>
<dbReference type="EMBL" id="ML769940">
    <property type="protein sequence ID" value="KAE9385832.1"/>
    <property type="molecule type" value="Genomic_DNA"/>
</dbReference>
<dbReference type="EC" id="1.1.1.34" evidence="2"/>
<gene>
    <name evidence="5" type="ORF">BT96DRAFT_968411</name>
</gene>
<dbReference type="InterPro" id="IPR023074">
    <property type="entry name" value="HMG_CoA_Rdtase_cat_sf"/>
</dbReference>
<keyword evidence="4" id="KW-0560">Oxidoreductase</keyword>
<dbReference type="GO" id="GO:0005778">
    <property type="term" value="C:peroxisomal membrane"/>
    <property type="evidence" value="ECO:0007669"/>
    <property type="project" value="TreeGrafter"/>
</dbReference>
<evidence type="ECO:0000256" key="3">
    <source>
        <dbReference type="ARBA" id="ARBA00022857"/>
    </source>
</evidence>
<dbReference type="GO" id="GO:0004420">
    <property type="term" value="F:hydroxymethylglutaryl-CoA reductase (NADPH) activity"/>
    <property type="evidence" value="ECO:0007669"/>
    <property type="project" value="UniProtKB-EC"/>
</dbReference>
<dbReference type="GO" id="GO:0006696">
    <property type="term" value="P:ergosterol biosynthetic process"/>
    <property type="evidence" value="ECO:0007669"/>
    <property type="project" value="TreeGrafter"/>
</dbReference>
<dbReference type="Gene3D" id="3.30.70.420">
    <property type="entry name" value="Hydroxymethylglutaryl-CoA reductase, class I/II, NAD/NADP-binding domain"/>
    <property type="match status" value="1"/>
</dbReference>
<evidence type="ECO:0000313" key="5">
    <source>
        <dbReference type="EMBL" id="KAE9385832.1"/>
    </source>
</evidence>
<dbReference type="Gene3D" id="3.90.770.10">
    <property type="entry name" value="3-hydroxy-3-methylglutaryl-coenzyme A Reductase, Chain A, domain 2"/>
    <property type="match status" value="1"/>
</dbReference>
<protein>
    <recommendedName>
        <fullName evidence="2">hydroxymethylglutaryl-CoA reductase (NADPH)</fullName>
        <ecNumber evidence="2">1.1.1.34</ecNumber>
    </recommendedName>
</protein>
<dbReference type="OrthoDB" id="310654at2759"/>
<evidence type="ECO:0000256" key="2">
    <source>
        <dbReference type="ARBA" id="ARBA00012999"/>
    </source>
</evidence>
<evidence type="ECO:0000313" key="6">
    <source>
        <dbReference type="Proteomes" id="UP000799118"/>
    </source>
</evidence>
<sequence>MATAEGILVVTTFRGCKAPNAGGGVTTLLIQDAPKRCKAWIDSVEGYGVIKEAFESTSRFARLGSLKCTMAGRTVFTRFATVTGDPRGMNMIRKGTEKALEVLQKHFPNVTMLALLGNYCTNKKPATINWIEGRGRIVKSLLKTTVEALVNLNTEKNLIGECDGGEY</sequence>
<dbReference type="PROSITE" id="PS50065">
    <property type="entry name" value="HMG_COA_REDUCTASE_4"/>
    <property type="match status" value="1"/>
</dbReference>
<dbReference type="AlphaFoldDB" id="A0A6A4GJF2"/>
<evidence type="ECO:0000256" key="4">
    <source>
        <dbReference type="ARBA" id="ARBA00023002"/>
    </source>
</evidence>
<name>A0A6A4GJF2_9AGAR</name>
<dbReference type="GO" id="GO:0015936">
    <property type="term" value="P:coenzyme A metabolic process"/>
    <property type="evidence" value="ECO:0007669"/>
    <property type="project" value="InterPro"/>
</dbReference>
<dbReference type="SUPFAM" id="SSF56542">
    <property type="entry name" value="Substrate-binding domain of HMG-CoA reductase"/>
    <property type="match status" value="1"/>
</dbReference>
<dbReference type="GO" id="GO:0005789">
    <property type="term" value="C:endoplasmic reticulum membrane"/>
    <property type="evidence" value="ECO:0007669"/>
    <property type="project" value="TreeGrafter"/>
</dbReference>
<dbReference type="PANTHER" id="PTHR10572">
    <property type="entry name" value="3-HYDROXY-3-METHYLGLUTARYL-COENZYME A REDUCTASE"/>
    <property type="match status" value="1"/>
</dbReference>
<accession>A0A6A4GJF2</accession>
<dbReference type="InterPro" id="IPR009023">
    <property type="entry name" value="HMG_CoA_Rdtase_NAD(P)-bd_sf"/>
</dbReference>
<dbReference type="FunFam" id="3.30.70.420:FF:000001">
    <property type="entry name" value="3-hydroxy-3-methylglutaryl coenzyme A reductase"/>
    <property type="match status" value="1"/>
</dbReference>
<keyword evidence="6" id="KW-1185">Reference proteome</keyword>
<comment type="similarity">
    <text evidence="1">Belongs to the HMG-CoA reductase family.</text>
</comment>
<dbReference type="InterPro" id="IPR002202">
    <property type="entry name" value="HMG_CoA_Rdtase"/>
</dbReference>